<gene>
    <name evidence="1" type="ORF">DS745_23165</name>
</gene>
<dbReference type="PROSITE" id="PS51257">
    <property type="entry name" value="PROKAR_LIPOPROTEIN"/>
    <property type="match status" value="1"/>
</dbReference>
<dbReference type="AlphaFoldDB" id="A0A4Q0VN88"/>
<sequence>MYQNRKKLLTYVIAASLILNLVFGCYIVNLTQEKNEYIGEATRQYLSMLFNANQELEIILPIINELENTEKSLLYTFYHLKEANSLGINSDYIRQELTIPSSVREFVNFASHNDMILVLRNYYQNGSLSNEDINLLTNIHLHLDSFLVSLKENPDFWSKEIDELKFANIQKMIDESYEQSIFNNR</sequence>
<organism evidence="1 2">
    <name type="scientific">Anaerobacillus alkaliphilus</name>
    <dbReference type="NCBI Taxonomy" id="1548597"/>
    <lineage>
        <taxon>Bacteria</taxon>
        <taxon>Bacillati</taxon>
        <taxon>Bacillota</taxon>
        <taxon>Bacilli</taxon>
        <taxon>Bacillales</taxon>
        <taxon>Bacillaceae</taxon>
        <taxon>Anaerobacillus</taxon>
    </lineage>
</organism>
<reference evidence="1 2" key="1">
    <citation type="journal article" date="2019" name="Int. J. Syst. Evol. Microbiol.">
        <title>Anaerobacillus alkaliphilus sp. nov., a novel alkaliphilic and moderately halophilic bacterium.</title>
        <authorList>
            <person name="Borsodi A.K."/>
            <person name="Aszalos J.M."/>
            <person name="Bihari P."/>
            <person name="Nagy I."/>
            <person name="Schumann P."/>
            <person name="Sproer C."/>
            <person name="Kovacs A.L."/>
            <person name="Boka K."/>
            <person name="Dobosy P."/>
            <person name="Ovari M."/>
            <person name="Szili-Kovacs T."/>
            <person name="Toth E."/>
        </authorList>
    </citation>
    <scope>NUCLEOTIDE SEQUENCE [LARGE SCALE GENOMIC DNA]</scope>
    <source>
        <strain evidence="1 2">B16-10</strain>
    </source>
</reference>
<evidence type="ECO:0000313" key="2">
    <source>
        <dbReference type="Proteomes" id="UP000290649"/>
    </source>
</evidence>
<name>A0A4Q0VN88_9BACI</name>
<evidence type="ECO:0000313" key="1">
    <source>
        <dbReference type="EMBL" id="RXI96603.1"/>
    </source>
</evidence>
<protein>
    <submittedName>
        <fullName evidence="1">Uncharacterized protein</fullName>
    </submittedName>
</protein>
<dbReference type="RefSeq" id="WP_129080575.1">
    <property type="nucleotide sequence ID" value="NZ_QOUX01000047.1"/>
</dbReference>
<accession>A0A4Q0VN88</accession>
<dbReference type="EMBL" id="QOUX01000047">
    <property type="protein sequence ID" value="RXI96603.1"/>
    <property type="molecule type" value="Genomic_DNA"/>
</dbReference>
<dbReference type="Proteomes" id="UP000290649">
    <property type="component" value="Unassembled WGS sequence"/>
</dbReference>
<comment type="caution">
    <text evidence="1">The sequence shown here is derived from an EMBL/GenBank/DDBJ whole genome shotgun (WGS) entry which is preliminary data.</text>
</comment>
<keyword evidence="2" id="KW-1185">Reference proteome</keyword>
<proteinExistence type="predicted"/>